<evidence type="ECO:0000259" key="4">
    <source>
        <dbReference type="Pfam" id="PF04500"/>
    </source>
</evidence>
<comment type="caution">
    <text evidence="5">The sequence shown here is derived from an EMBL/GenBank/DDBJ whole genome shotgun (WGS) entry which is preliminary data.</text>
</comment>
<proteinExistence type="predicted"/>
<reference evidence="5 6" key="1">
    <citation type="journal article" date="2024" name="Insects">
        <title>An Improved Chromosome-Level Genome Assembly of the Firefly Pyrocoelia pectoralis.</title>
        <authorList>
            <person name="Fu X."/>
            <person name="Meyer-Rochow V.B."/>
            <person name="Ballantyne L."/>
            <person name="Zhu X."/>
        </authorList>
    </citation>
    <scope>NUCLEOTIDE SEQUENCE [LARGE SCALE GENOMIC DNA]</scope>
    <source>
        <strain evidence="5">XCY_ONT2</strain>
    </source>
</reference>
<evidence type="ECO:0000256" key="3">
    <source>
        <dbReference type="ARBA" id="ARBA00022833"/>
    </source>
</evidence>
<dbReference type="GO" id="GO:0008270">
    <property type="term" value="F:zinc ion binding"/>
    <property type="evidence" value="ECO:0007669"/>
    <property type="project" value="UniProtKB-KW"/>
</dbReference>
<evidence type="ECO:0000256" key="1">
    <source>
        <dbReference type="ARBA" id="ARBA00022723"/>
    </source>
</evidence>
<gene>
    <name evidence="5" type="ORF">RI129_009125</name>
</gene>
<name>A0AAN7V9W1_9COLE</name>
<dbReference type="Gene3D" id="2.20.25.240">
    <property type="match status" value="1"/>
</dbReference>
<dbReference type="EMBL" id="JAVRBK010000006">
    <property type="protein sequence ID" value="KAK5642958.1"/>
    <property type="molecule type" value="Genomic_DNA"/>
</dbReference>
<keyword evidence="3" id="KW-0862">Zinc</keyword>
<keyword evidence="1" id="KW-0479">Metal-binding</keyword>
<keyword evidence="6" id="KW-1185">Reference proteome</keyword>
<evidence type="ECO:0000313" key="6">
    <source>
        <dbReference type="Proteomes" id="UP001329430"/>
    </source>
</evidence>
<sequence length="232" mass="26642">MDEEALDTQPRSQRNRNKFQHNGCLYVYDAQSKRDPHISFWRCERKWDKCRARIHVNDVRHAVVQMTHSHNHDESPAHCSAAKIVTDLKNRAQETAENPAQIISHVIEGVPREVLAALPRKAALTKTVQRQRGRVHMRPPNPTDLANLDIPEAYKVYHVSEDVTERFLLIDSKDLEPEEDHSKRILVFGREGNMSWAAQMKKIYVDGTFRQAPPLFSQILTSPAIPIEECGP</sequence>
<dbReference type="InterPro" id="IPR007588">
    <property type="entry name" value="Znf_FLYWCH"/>
</dbReference>
<evidence type="ECO:0000313" key="5">
    <source>
        <dbReference type="EMBL" id="KAK5642958.1"/>
    </source>
</evidence>
<organism evidence="5 6">
    <name type="scientific">Pyrocoelia pectoralis</name>
    <dbReference type="NCBI Taxonomy" id="417401"/>
    <lineage>
        <taxon>Eukaryota</taxon>
        <taxon>Metazoa</taxon>
        <taxon>Ecdysozoa</taxon>
        <taxon>Arthropoda</taxon>
        <taxon>Hexapoda</taxon>
        <taxon>Insecta</taxon>
        <taxon>Pterygota</taxon>
        <taxon>Neoptera</taxon>
        <taxon>Endopterygota</taxon>
        <taxon>Coleoptera</taxon>
        <taxon>Polyphaga</taxon>
        <taxon>Elateriformia</taxon>
        <taxon>Elateroidea</taxon>
        <taxon>Lampyridae</taxon>
        <taxon>Lampyrinae</taxon>
        <taxon>Pyrocoelia</taxon>
    </lineage>
</organism>
<evidence type="ECO:0000256" key="2">
    <source>
        <dbReference type="ARBA" id="ARBA00022771"/>
    </source>
</evidence>
<dbReference type="Proteomes" id="UP001329430">
    <property type="component" value="Chromosome 6"/>
</dbReference>
<protein>
    <recommendedName>
        <fullName evidence="4">FLYWCH-type domain-containing protein</fullName>
    </recommendedName>
</protein>
<feature type="domain" description="FLYWCH-type" evidence="4">
    <location>
        <begin position="11"/>
        <end position="72"/>
    </location>
</feature>
<dbReference type="Pfam" id="PF04500">
    <property type="entry name" value="FLYWCH"/>
    <property type="match status" value="1"/>
</dbReference>
<dbReference type="AlphaFoldDB" id="A0AAN7V9W1"/>
<keyword evidence="2" id="KW-0863">Zinc-finger</keyword>
<accession>A0AAN7V9W1</accession>